<dbReference type="Gene3D" id="1.20.1740.10">
    <property type="entry name" value="Amino acid/polyamine transporter I"/>
    <property type="match status" value="1"/>
</dbReference>
<feature type="transmembrane region" description="Helical" evidence="9">
    <location>
        <begin position="14"/>
        <end position="35"/>
    </location>
</feature>
<dbReference type="PANTHER" id="PTHR30330">
    <property type="entry name" value="AGSS FAMILY TRANSPORTER, SODIUM-ALANINE"/>
    <property type="match status" value="1"/>
</dbReference>
<name>A0A5P3MUM5_NEIAN</name>
<sequence length="459" mass="47923">MEALKSFFEVVSGWVWGPVMLVLLVGTGVVLTVLLKGLQFSMLGYALKQAFCPSSRKEKGNNHEGDISHFGALMTALSATIGTGNIAGVATAVVVGGPGAVFWMWITAIFGMATKYGEGVLAVKYREVNKKGEMSGGPMYYIQNGLGKNWKWMAFAFALFGTFASFGIGSSVQSNSVAQAVETSFGINPSYTGVVLTVLTAIVVLGGIRGIAKAASLIVPVMAVLYVLGGLVIILFNLDLVGPAVSLIFSDAFTGQAAAGGALGAVIRYGVARGVFSNEAGMGSAPIAAAAAKTDHPVRQALVSMTGTFLDTIIVCSITGIVLVMGLMGAGGEFIKPEISGAALTTTTFDKLLPGPGGLVVTIGLIFFAYSTILGWCYYGEKCATYVFGEGFANVYRVVYVGSVMLGTVLSLDLVWLASDTFNGLMALPNLIALLLLAKVIVSETRDFKQKINSGELPR</sequence>
<dbReference type="GO" id="GO:0005886">
    <property type="term" value="C:plasma membrane"/>
    <property type="evidence" value="ECO:0007669"/>
    <property type="project" value="UniProtKB-SubCell"/>
</dbReference>
<dbReference type="RefSeq" id="WP_123796112.1">
    <property type="nucleotide sequence ID" value="NZ_CP031699.1"/>
</dbReference>
<comment type="subcellular location">
    <subcellularLocation>
        <location evidence="9">Cell inner membrane</location>
        <topology evidence="9">Multi-pass membrane protein</topology>
    </subcellularLocation>
    <subcellularLocation>
        <location evidence="1">Cell membrane</location>
        <topology evidence="1">Multi-pass membrane protein</topology>
    </subcellularLocation>
</comment>
<organism evidence="10 11">
    <name type="scientific">Neisseria animalis</name>
    <dbReference type="NCBI Taxonomy" id="492"/>
    <lineage>
        <taxon>Bacteria</taxon>
        <taxon>Pseudomonadati</taxon>
        <taxon>Pseudomonadota</taxon>
        <taxon>Betaproteobacteria</taxon>
        <taxon>Neisseriales</taxon>
        <taxon>Neisseriaceae</taxon>
        <taxon>Neisseria</taxon>
    </lineage>
</organism>
<dbReference type="PRINTS" id="PR00175">
    <property type="entry name" value="NAALASMPORT"/>
</dbReference>
<feature type="transmembrane region" description="Helical" evidence="9">
    <location>
        <begin position="190"/>
        <end position="208"/>
    </location>
</feature>
<evidence type="ECO:0000256" key="6">
    <source>
        <dbReference type="ARBA" id="ARBA00022847"/>
    </source>
</evidence>
<feature type="transmembrane region" description="Helical" evidence="9">
    <location>
        <begin position="424"/>
        <end position="442"/>
    </location>
</feature>
<dbReference type="Proteomes" id="UP000325536">
    <property type="component" value="Chromosome"/>
</dbReference>
<evidence type="ECO:0000313" key="10">
    <source>
        <dbReference type="EMBL" id="QEY24359.1"/>
    </source>
</evidence>
<dbReference type="InterPro" id="IPR001463">
    <property type="entry name" value="Na/Ala_symport"/>
</dbReference>
<evidence type="ECO:0000256" key="8">
    <source>
        <dbReference type="ARBA" id="ARBA00023136"/>
    </source>
</evidence>
<dbReference type="OrthoDB" id="9806926at2"/>
<evidence type="ECO:0000256" key="7">
    <source>
        <dbReference type="ARBA" id="ARBA00022989"/>
    </source>
</evidence>
<dbReference type="GO" id="GO:0005283">
    <property type="term" value="F:amino acid:sodium symporter activity"/>
    <property type="evidence" value="ECO:0007669"/>
    <property type="project" value="InterPro"/>
</dbReference>
<keyword evidence="4" id="KW-1003">Cell membrane</keyword>
<evidence type="ECO:0000256" key="1">
    <source>
        <dbReference type="ARBA" id="ARBA00004651"/>
    </source>
</evidence>
<comment type="similarity">
    <text evidence="2 9">Belongs to the alanine or glycine:cation symporter (AGCS) (TC 2.A.25) family.</text>
</comment>
<evidence type="ECO:0000256" key="9">
    <source>
        <dbReference type="RuleBase" id="RU363064"/>
    </source>
</evidence>
<keyword evidence="5 9" id="KW-0812">Transmembrane</keyword>
<keyword evidence="7 9" id="KW-1133">Transmembrane helix</keyword>
<feature type="transmembrane region" description="Helical" evidence="9">
    <location>
        <begin position="215"/>
        <end position="238"/>
    </location>
</feature>
<evidence type="ECO:0000313" key="11">
    <source>
        <dbReference type="Proteomes" id="UP000325536"/>
    </source>
</evidence>
<dbReference type="PANTHER" id="PTHR30330:SF3">
    <property type="entry name" value="TRANSCRIPTIONAL REGULATOR, LRP FAMILY"/>
    <property type="match status" value="1"/>
</dbReference>
<gene>
    <name evidence="10" type="ORF">D0T90_07615</name>
</gene>
<feature type="transmembrane region" description="Helical" evidence="9">
    <location>
        <begin position="244"/>
        <end position="267"/>
    </location>
</feature>
<accession>A0A5P3MUM5</accession>
<feature type="transmembrane region" description="Helical" evidence="9">
    <location>
        <begin position="359"/>
        <end position="378"/>
    </location>
</feature>
<evidence type="ECO:0000256" key="2">
    <source>
        <dbReference type="ARBA" id="ARBA00009261"/>
    </source>
</evidence>
<evidence type="ECO:0000256" key="4">
    <source>
        <dbReference type="ARBA" id="ARBA00022475"/>
    </source>
</evidence>
<proteinExistence type="inferred from homology"/>
<dbReference type="FunFam" id="1.20.1740.10:FF:000004">
    <property type="entry name" value="Sodium:alanine symporter family protein"/>
    <property type="match status" value="1"/>
</dbReference>
<evidence type="ECO:0000256" key="3">
    <source>
        <dbReference type="ARBA" id="ARBA00022448"/>
    </source>
</evidence>
<feature type="transmembrane region" description="Helical" evidence="9">
    <location>
        <begin position="398"/>
        <end position="418"/>
    </location>
</feature>
<dbReference type="Pfam" id="PF01235">
    <property type="entry name" value="Na_Ala_symp"/>
    <property type="match status" value="1"/>
</dbReference>
<keyword evidence="9" id="KW-0997">Cell inner membrane</keyword>
<evidence type="ECO:0000256" key="5">
    <source>
        <dbReference type="ARBA" id="ARBA00022692"/>
    </source>
</evidence>
<dbReference type="EMBL" id="CP031699">
    <property type="protein sequence ID" value="QEY24359.1"/>
    <property type="molecule type" value="Genomic_DNA"/>
</dbReference>
<dbReference type="KEGG" id="naq:D0T90_07615"/>
<reference evidence="10 11" key="1">
    <citation type="submission" date="2018-08" db="EMBL/GenBank/DDBJ databases">
        <title>Neisseria animalis ATCC 49930 complete genome.</title>
        <authorList>
            <person name="Veseli I.A."/>
            <person name="Mascarenhas dos Santos A.C."/>
            <person name="Buttler R."/>
            <person name="Pombert J.-F."/>
        </authorList>
    </citation>
    <scope>NUCLEOTIDE SEQUENCE [LARGE SCALE GENOMIC DNA]</scope>
    <source>
        <strain evidence="10 11">ATCC 49930</strain>
    </source>
</reference>
<dbReference type="AlphaFoldDB" id="A0A5P3MUM5"/>
<keyword evidence="8 9" id="KW-0472">Membrane</keyword>
<feature type="transmembrane region" description="Helical" evidence="9">
    <location>
        <begin position="309"/>
        <end position="330"/>
    </location>
</feature>
<protein>
    <submittedName>
        <fullName evidence="10">Sodium:alanine symporter family protein</fullName>
    </submittedName>
</protein>
<keyword evidence="11" id="KW-1185">Reference proteome</keyword>
<dbReference type="NCBIfam" id="TIGR00835">
    <property type="entry name" value="agcS"/>
    <property type="match status" value="1"/>
</dbReference>
<keyword evidence="3 9" id="KW-0813">Transport</keyword>
<keyword evidence="6 9" id="KW-0769">Symport</keyword>
<dbReference type="PROSITE" id="PS00873">
    <property type="entry name" value="NA_ALANINE_SYMP"/>
    <property type="match status" value="1"/>
</dbReference>
<feature type="transmembrane region" description="Helical" evidence="9">
    <location>
        <begin position="152"/>
        <end position="170"/>
    </location>
</feature>